<dbReference type="EMBL" id="BAFN01000001">
    <property type="protein sequence ID" value="GAN34489.1"/>
    <property type="molecule type" value="Genomic_DNA"/>
</dbReference>
<evidence type="ECO:0000313" key="1">
    <source>
        <dbReference type="EMBL" id="GAN34489.1"/>
    </source>
</evidence>
<comment type="caution">
    <text evidence="1">The sequence shown here is derived from an EMBL/GenBank/DDBJ whole genome shotgun (WGS) entry which is preliminary data.</text>
</comment>
<proteinExistence type="predicted"/>
<gene>
    <name evidence="1" type="ORF">BROSI_A3026</name>
</gene>
<dbReference type="Proteomes" id="UP000032309">
    <property type="component" value="Unassembled WGS sequence"/>
</dbReference>
<reference evidence="2" key="1">
    <citation type="journal article" date="2015" name="Genome Announc.">
        <title>Draft Genome Sequence of an Anaerobic Ammonium-Oxidizing Bacterium, "Candidatus Brocadia sinica".</title>
        <authorList>
            <person name="Oshiki M."/>
            <person name="Shinyako-Hata K."/>
            <person name="Satoh H."/>
            <person name="Okabe S."/>
        </authorList>
    </citation>
    <scope>NUCLEOTIDE SEQUENCE [LARGE SCALE GENOMIC DNA]</scope>
    <source>
        <strain evidence="2">JPN1</strain>
    </source>
</reference>
<accession>A0ABQ0K091</accession>
<evidence type="ECO:0000313" key="2">
    <source>
        <dbReference type="Proteomes" id="UP000032309"/>
    </source>
</evidence>
<keyword evidence="2" id="KW-1185">Reference proteome</keyword>
<name>A0ABQ0K091_9BACT</name>
<organism evidence="1 2">
    <name type="scientific">Candidatus Brocadia sinica JPN1</name>
    <dbReference type="NCBI Taxonomy" id="1197129"/>
    <lineage>
        <taxon>Bacteria</taxon>
        <taxon>Pseudomonadati</taxon>
        <taxon>Planctomycetota</taxon>
        <taxon>Candidatus Brocadiia</taxon>
        <taxon>Candidatus Brocadiales</taxon>
        <taxon>Candidatus Brocadiaceae</taxon>
        <taxon>Candidatus Brocadia</taxon>
    </lineage>
</organism>
<sequence length="51" mass="6104">MNELYQPRKRLFGFYVSETETKPVSPAIIWDLAEWKNDKGFNHEEHEGHEV</sequence>
<protein>
    <submittedName>
        <fullName evidence="1">Coenzyme F420-dependent N5,N10-methylene tetrahydromethanopterin reductase</fullName>
    </submittedName>
</protein>